<evidence type="ECO:0000313" key="2">
    <source>
        <dbReference type="Proteomes" id="UP000514720"/>
    </source>
</evidence>
<dbReference type="Proteomes" id="UP000514720">
    <property type="component" value="Chromosome"/>
</dbReference>
<dbReference type="Pfam" id="PF18952">
    <property type="entry name" value="DUF5696"/>
    <property type="match status" value="1"/>
</dbReference>
<dbReference type="AlphaFoldDB" id="A0A7L7KNT9"/>
<reference evidence="1 2" key="1">
    <citation type="submission" date="2020-02" db="EMBL/GenBank/DDBJ databases">
        <authorList>
            <person name="Zheng R.K."/>
            <person name="Sun C.M."/>
        </authorList>
    </citation>
    <scope>NUCLEOTIDE SEQUENCE [LARGE SCALE GENOMIC DNA]</scope>
    <source>
        <strain evidence="2">zrk13</strain>
    </source>
</reference>
<name>A0A7L7KNT9_9MOLU</name>
<evidence type="ECO:0000313" key="1">
    <source>
        <dbReference type="EMBL" id="QMS84430.1"/>
    </source>
</evidence>
<accession>A0A7L7KNT9</accession>
<dbReference type="InterPro" id="IPR043751">
    <property type="entry name" value="DUF5696"/>
</dbReference>
<keyword evidence="2" id="KW-1185">Reference proteome</keyword>
<protein>
    <submittedName>
        <fullName evidence="1">Uncharacterized protein</fullName>
    </submittedName>
</protein>
<dbReference type="EMBL" id="CP048914">
    <property type="protein sequence ID" value="QMS84430.1"/>
    <property type="molecule type" value="Genomic_DNA"/>
</dbReference>
<organism evidence="1 2">
    <name type="scientific">Candidatus Xianfuyuplasma coldseepsis</name>
    <dbReference type="NCBI Taxonomy" id="2782163"/>
    <lineage>
        <taxon>Bacteria</taxon>
        <taxon>Bacillati</taxon>
        <taxon>Mycoplasmatota</taxon>
        <taxon>Mollicutes</taxon>
        <taxon>Candidatus Izemoplasmatales</taxon>
        <taxon>Candidatus Izemoplasmataceae</taxon>
        <taxon>Candidatus Xianfuyuplasma</taxon>
    </lineage>
</organism>
<proteinExistence type="predicted"/>
<dbReference type="KEGG" id="xcl:G4Z02_01285"/>
<gene>
    <name evidence="1" type="ORF">G4Z02_01285</name>
</gene>
<dbReference type="RefSeq" id="WP_258878043.1">
    <property type="nucleotide sequence ID" value="NZ_CP048914.1"/>
</dbReference>
<sequence length="794" mass="89580">MALYKSLIKHIVLVLAVVSVTTAVVFAEYIPNSRDTKEAPDEIVYTISEPEDMELLHDNDRFTFYFRDERDVLAIYDKANDFTYKTGMDVPMNDDLEDTCMDMIDAGGYTPQDVEDTCVPIQDLSSAARDYVNSFLVVEYLDEIGARTRRLYSASDDYRSSLSRGDDDSHWFLDVDYGRYDIEVRVHLYFDEEGVTYEIRDHEIDVVEPEKLLNISITPFMGAQGGYYIPFDDVELEYNDDFAEPNPINPGYSFIPDGSGALIRYEDTNIDVDEYVGDVYGDNLTSYYSHTKDALEYLEAKTATLPVFGMSYGDDTEAAFVAYAIEGDEYMQVVSVPLSSTLGYVQTYSTFVYSNVYRQVYNDRGDGYDRLPDDRQHFDVVLRYEFLQGDGSTDGKPASYVGMAMAYREYLLEAGILTPLNSSLTDIPIRVDFLMADSKTGIFGYEEQVATTMDDVAAMIETLHERNVMNLNGGLLGWQDGGMILTSPKDMDFTNSIGSKSTFEELLVTAASLGYDISLSQDFLTINEDMMSLLGDAVKHNNGKYYEINLANSQTVMTEYLAKPNNAVSWLDDHTEEVLDLGGDSITVYGLSNLLYGDSYDDLTITDVKNKYHETLLELSTDITIAGDQPHVFLLDSIERYLNIPVYSTQFIIASDTVPFLQMVIAGTVELYAPYSNFSFSSEKDVLRMIDYNVYPSFVLTQQPSYVLGSTNSNEYISTQFRDYEDLIVQIYQQANDALSPVLGETWLNRLVVENGVIVNQYTNDIQIIINYTEDDVTVNGNVVEATSYLVVSE</sequence>